<organism evidence="1 2">
    <name type="scientific">Peronosclerospora sorghi</name>
    <dbReference type="NCBI Taxonomy" id="230839"/>
    <lineage>
        <taxon>Eukaryota</taxon>
        <taxon>Sar</taxon>
        <taxon>Stramenopiles</taxon>
        <taxon>Oomycota</taxon>
        <taxon>Peronosporomycetes</taxon>
        <taxon>Peronosporales</taxon>
        <taxon>Peronosporaceae</taxon>
        <taxon>Peronosclerospora</taxon>
    </lineage>
</organism>
<keyword evidence="2" id="KW-1185">Reference proteome</keyword>
<sequence>MRLRQQSECNDDLQIDQVKEINRLSIDFSAVVEEKRLISTTLSYWTGLICLGPEGCKPRIKTTYHKLRIRFLPLSTLSS</sequence>
<dbReference type="Proteomes" id="UP001163321">
    <property type="component" value="Chromosome 4"/>
</dbReference>
<accession>A0ACC0W471</accession>
<proteinExistence type="predicted"/>
<dbReference type="EMBL" id="CM047583">
    <property type="protein sequence ID" value="KAI9913440.1"/>
    <property type="molecule type" value="Genomic_DNA"/>
</dbReference>
<evidence type="ECO:0000313" key="2">
    <source>
        <dbReference type="Proteomes" id="UP001163321"/>
    </source>
</evidence>
<comment type="caution">
    <text evidence="1">The sequence shown here is derived from an EMBL/GenBank/DDBJ whole genome shotgun (WGS) entry which is preliminary data.</text>
</comment>
<reference evidence="1 2" key="1">
    <citation type="journal article" date="2022" name="bioRxiv">
        <title>The genome of the oomycete Peronosclerospora sorghi, a cosmopolitan pathogen of maize and sorghum, is inflated with dispersed pseudogenes.</title>
        <authorList>
            <person name="Fletcher K."/>
            <person name="Martin F."/>
            <person name="Isakeit T."/>
            <person name="Cavanaugh K."/>
            <person name="Magill C."/>
            <person name="Michelmore R."/>
        </authorList>
    </citation>
    <scope>NUCLEOTIDE SEQUENCE [LARGE SCALE GENOMIC DNA]</scope>
    <source>
        <strain evidence="1">P6</strain>
    </source>
</reference>
<protein>
    <submittedName>
        <fullName evidence="1">Uncharacterized protein</fullName>
    </submittedName>
</protein>
<name>A0ACC0W471_9STRA</name>
<evidence type="ECO:0000313" key="1">
    <source>
        <dbReference type="EMBL" id="KAI9913440.1"/>
    </source>
</evidence>
<gene>
    <name evidence="1" type="ORF">PsorP6_005395</name>
</gene>